<comment type="caution">
    <text evidence="1">The sequence shown here is derived from an EMBL/GenBank/DDBJ whole genome shotgun (WGS) entry which is preliminary data.</text>
</comment>
<accession>A0A816A5T8</accession>
<name>A0A816A5T8_9BILA</name>
<evidence type="ECO:0000313" key="1">
    <source>
        <dbReference type="EMBL" id="CAF1593658.1"/>
    </source>
</evidence>
<feature type="non-terminal residue" evidence="1">
    <location>
        <position position="1"/>
    </location>
</feature>
<dbReference type="Proteomes" id="UP000663870">
    <property type="component" value="Unassembled WGS sequence"/>
</dbReference>
<proteinExistence type="predicted"/>
<dbReference type="EMBL" id="CAJNOL010004732">
    <property type="protein sequence ID" value="CAF1593658.1"/>
    <property type="molecule type" value="Genomic_DNA"/>
</dbReference>
<evidence type="ECO:0000313" key="2">
    <source>
        <dbReference type="Proteomes" id="UP000663870"/>
    </source>
</evidence>
<gene>
    <name evidence="1" type="ORF">JXQ802_LOCUS47495</name>
</gene>
<organism evidence="1 2">
    <name type="scientific">Rotaria sordida</name>
    <dbReference type="NCBI Taxonomy" id="392033"/>
    <lineage>
        <taxon>Eukaryota</taxon>
        <taxon>Metazoa</taxon>
        <taxon>Spiralia</taxon>
        <taxon>Gnathifera</taxon>
        <taxon>Rotifera</taxon>
        <taxon>Eurotatoria</taxon>
        <taxon>Bdelloidea</taxon>
        <taxon>Philodinida</taxon>
        <taxon>Philodinidae</taxon>
        <taxon>Rotaria</taxon>
    </lineage>
</organism>
<sequence>YDVYSAAYRTTARSTLFR</sequence>
<dbReference type="AlphaFoldDB" id="A0A816A5T8"/>
<protein>
    <submittedName>
        <fullName evidence="1">Uncharacterized protein</fullName>
    </submittedName>
</protein>
<keyword evidence="2" id="KW-1185">Reference proteome</keyword>
<reference evidence="1" key="1">
    <citation type="submission" date="2021-02" db="EMBL/GenBank/DDBJ databases">
        <authorList>
            <person name="Nowell W R."/>
        </authorList>
    </citation>
    <scope>NUCLEOTIDE SEQUENCE</scope>
</reference>